<accession>A0ABR0ALR8</accession>
<organism evidence="1 2">
    <name type="scientific">Daphnia magna</name>
    <dbReference type="NCBI Taxonomy" id="35525"/>
    <lineage>
        <taxon>Eukaryota</taxon>
        <taxon>Metazoa</taxon>
        <taxon>Ecdysozoa</taxon>
        <taxon>Arthropoda</taxon>
        <taxon>Crustacea</taxon>
        <taxon>Branchiopoda</taxon>
        <taxon>Diplostraca</taxon>
        <taxon>Cladocera</taxon>
        <taxon>Anomopoda</taxon>
        <taxon>Daphniidae</taxon>
        <taxon>Daphnia</taxon>
    </lineage>
</organism>
<evidence type="ECO:0000313" key="1">
    <source>
        <dbReference type="EMBL" id="KAK4025990.1"/>
    </source>
</evidence>
<name>A0ABR0ALR8_9CRUS</name>
<protein>
    <submittedName>
        <fullName evidence="1">Uncharacterized protein</fullName>
    </submittedName>
</protein>
<gene>
    <name evidence="1" type="ORF">OUZ56_015019</name>
</gene>
<evidence type="ECO:0000313" key="2">
    <source>
        <dbReference type="Proteomes" id="UP001234178"/>
    </source>
</evidence>
<dbReference type="EMBL" id="JAOYFB010000038">
    <property type="protein sequence ID" value="KAK4025990.1"/>
    <property type="molecule type" value="Genomic_DNA"/>
</dbReference>
<keyword evidence="2" id="KW-1185">Reference proteome</keyword>
<comment type="caution">
    <text evidence="1">The sequence shown here is derived from an EMBL/GenBank/DDBJ whole genome shotgun (WGS) entry which is preliminary data.</text>
</comment>
<sequence>MRPSISEQFSKRQQFYPIDALKAMMAVDPINHRHKSQSSGHDHITEERVNISCKNQTILGCVSKLGIN</sequence>
<proteinExistence type="predicted"/>
<dbReference type="Proteomes" id="UP001234178">
    <property type="component" value="Unassembled WGS sequence"/>
</dbReference>
<reference evidence="1 2" key="1">
    <citation type="journal article" date="2023" name="Nucleic Acids Res.">
        <title>The hologenome of Daphnia magna reveals possible DNA methylation and microbiome-mediated evolution of the host genome.</title>
        <authorList>
            <person name="Chaturvedi A."/>
            <person name="Li X."/>
            <person name="Dhandapani V."/>
            <person name="Marshall H."/>
            <person name="Kissane S."/>
            <person name="Cuenca-Cambronero M."/>
            <person name="Asole G."/>
            <person name="Calvet F."/>
            <person name="Ruiz-Romero M."/>
            <person name="Marangio P."/>
            <person name="Guigo R."/>
            <person name="Rago D."/>
            <person name="Mirbahai L."/>
            <person name="Eastwood N."/>
            <person name="Colbourne J.K."/>
            <person name="Zhou J."/>
            <person name="Mallon E."/>
            <person name="Orsini L."/>
        </authorList>
    </citation>
    <scope>NUCLEOTIDE SEQUENCE [LARGE SCALE GENOMIC DNA]</scope>
    <source>
        <strain evidence="1">LRV0_1</strain>
    </source>
</reference>